<sequence>MIKMEGYKVLCLVGEGSFGRVFKGKRRDTKEIVALKIIRKCGRTQKELLSLRSECKIQKHLHHQNIIQMINSFETESEIVVVTEFCKRDLHYILTKQSYLSEDAALPIVCDLVSALFYLHSNRVLHRDLKPQNVMITEGGMAKLCDFGFARSMSRGTHVLTSIKGTPLYMAPELIEEKPYDHNADLWSLGCIVYEMMMGVPPFTTNSILQLVRMIRFEPVNWPHYLSSPCRDLLQGLLNKDPTERLTWPLLLHHPFLQERVSSSIASEVSLPLTKELTTSQALAKESQKHDLAKGDANKGLPQKIQQILDHEKKMLREGGCQTEVDTEGAIDLDILEQKLSRLKTAALGDTDPPQPLLLPQLLPSSPLDDMSSDNTDEDSARATTPLETEEWLAFLVQSMKEVMAGDVESMSEKSFITMVTNALTNHGATPKVSEFIACLLALPYVTPGVTKSELSTIISVYMEVKVVSSLMYGLKLLTNRVGSSSSHESMVDPSKLSGDHLTALERTLVLVTQLVHSDSVFLSQFCDVVVLLHLSPRLHMLLGFHRLRPQIPANLVAILTHILRKMPENANIVDSSVSSGLDWYKMLKHGNKTLQTRVCYLLSLMTRHCLSCLQSLWNPKLKKYIEALAYDSLEKLRCAAEDVVEGLHELPFYDQKGPELSEDAPVNISSG</sequence>
<organism evidence="12">
    <name type="scientific">Graphocephala atropunctata</name>
    <dbReference type="NCBI Taxonomy" id="36148"/>
    <lineage>
        <taxon>Eukaryota</taxon>
        <taxon>Metazoa</taxon>
        <taxon>Ecdysozoa</taxon>
        <taxon>Arthropoda</taxon>
        <taxon>Hexapoda</taxon>
        <taxon>Insecta</taxon>
        <taxon>Pterygota</taxon>
        <taxon>Neoptera</taxon>
        <taxon>Paraneoptera</taxon>
        <taxon>Hemiptera</taxon>
        <taxon>Auchenorrhyncha</taxon>
        <taxon>Membracoidea</taxon>
        <taxon>Cicadellidae</taxon>
        <taxon>Cicadellinae</taxon>
        <taxon>Cicadellini</taxon>
        <taxon>Graphocephala</taxon>
    </lineage>
</organism>
<feature type="domain" description="Protein kinase" evidence="11">
    <location>
        <begin position="7"/>
        <end position="257"/>
    </location>
</feature>
<evidence type="ECO:0000256" key="3">
    <source>
        <dbReference type="ARBA" id="ARBA00022679"/>
    </source>
</evidence>
<dbReference type="SUPFAM" id="SSF56112">
    <property type="entry name" value="Protein kinase-like (PK-like)"/>
    <property type="match status" value="1"/>
</dbReference>
<dbReference type="FunFam" id="3.30.200.20:FF:000042">
    <property type="entry name" value="Aurora kinase A"/>
    <property type="match status" value="1"/>
</dbReference>
<dbReference type="GO" id="GO:0005524">
    <property type="term" value="F:ATP binding"/>
    <property type="evidence" value="ECO:0007669"/>
    <property type="project" value="UniProtKB-UniRule"/>
</dbReference>
<keyword evidence="6 9" id="KW-0067">ATP-binding</keyword>
<feature type="compositionally biased region" description="Low complexity" evidence="10">
    <location>
        <begin position="358"/>
        <end position="370"/>
    </location>
</feature>
<dbReference type="InterPro" id="IPR011009">
    <property type="entry name" value="Kinase-like_dom_sf"/>
</dbReference>
<dbReference type="SMART" id="SM00220">
    <property type="entry name" value="S_TKc"/>
    <property type="match status" value="1"/>
</dbReference>
<dbReference type="InterPro" id="IPR017441">
    <property type="entry name" value="Protein_kinase_ATP_BS"/>
</dbReference>
<dbReference type="GO" id="GO:0004674">
    <property type="term" value="F:protein serine/threonine kinase activity"/>
    <property type="evidence" value="ECO:0007669"/>
    <property type="project" value="UniProtKB-KW"/>
</dbReference>
<proteinExistence type="predicted"/>
<accession>A0A1B6LSA0</accession>
<protein>
    <recommendedName>
        <fullName evidence="1">non-specific serine/threonine protein kinase</fullName>
        <ecNumber evidence="1">2.7.11.1</ecNumber>
    </recommendedName>
</protein>
<evidence type="ECO:0000256" key="4">
    <source>
        <dbReference type="ARBA" id="ARBA00022741"/>
    </source>
</evidence>
<dbReference type="EC" id="2.7.11.1" evidence="1"/>
<evidence type="ECO:0000256" key="1">
    <source>
        <dbReference type="ARBA" id="ARBA00012513"/>
    </source>
</evidence>
<dbReference type="InterPro" id="IPR008271">
    <property type="entry name" value="Ser/Thr_kinase_AS"/>
</dbReference>
<evidence type="ECO:0000256" key="9">
    <source>
        <dbReference type="PROSITE-ProRule" id="PRU10141"/>
    </source>
</evidence>
<evidence type="ECO:0000256" key="6">
    <source>
        <dbReference type="ARBA" id="ARBA00022840"/>
    </source>
</evidence>
<dbReference type="Pfam" id="PF00069">
    <property type="entry name" value="Pkinase"/>
    <property type="match status" value="1"/>
</dbReference>
<dbReference type="PANTHER" id="PTHR22983:SF6">
    <property type="entry name" value="SERINE_THREONINE-PROTEIN KINASE 36"/>
    <property type="match status" value="1"/>
</dbReference>
<comment type="catalytic activity">
    <reaction evidence="7">
        <text>L-threonyl-[protein] + ATP = O-phospho-L-threonyl-[protein] + ADP + H(+)</text>
        <dbReference type="Rhea" id="RHEA:46608"/>
        <dbReference type="Rhea" id="RHEA-COMP:11060"/>
        <dbReference type="Rhea" id="RHEA-COMP:11605"/>
        <dbReference type="ChEBI" id="CHEBI:15378"/>
        <dbReference type="ChEBI" id="CHEBI:30013"/>
        <dbReference type="ChEBI" id="CHEBI:30616"/>
        <dbReference type="ChEBI" id="CHEBI:61977"/>
        <dbReference type="ChEBI" id="CHEBI:456216"/>
        <dbReference type="EC" id="2.7.11.1"/>
    </reaction>
</comment>
<dbReference type="PROSITE" id="PS50011">
    <property type="entry name" value="PROTEIN_KINASE_DOM"/>
    <property type="match status" value="1"/>
</dbReference>
<keyword evidence="3" id="KW-0808">Transferase</keyword>
<evidence type="ECO:0000256" key="5">
    <source>
        <dbReference type="ARBA" id="ARBA00022777"/>
    </source>
</evidence>
<feature type="binding site" evidence="9">
    <location>
        <position position="40"/>
    </location>
    <ligand>
        <name>ATP</name>
        <dbReference type="ChEBI" id="CHEBI:30616"/>
    </ligand>
</feature>
<dbReference type="GO" id="GO:0005737">
    <property type="term" value="C:cytoplasm"/>
    <property type="evidence" value="ECO:0007669"/>
    <property type="project" value="UniProtKB-ARBA"/>
</dbReference>
<dbReference type="Gene3D" id="1.10.510.10">
    <property type="entry name" value="Transferase(Phosphotransferase) domain 1"/>
    <property type="match status" value="1"/>
</dbReference>
<dbReference type="GO" id="GO:0007224">
    <property type="term" value="P:smoothened signaling pathway"/>
    <property type="evidence" value="ECO:0007669"/>
    <property type="project" value="TreeGrafter"/>
</dbReference>
<gene>
    <name evidence="12" type="ORF">g.41151</name>
</gene>
<dbReference type="AlphaFoldDB" id="A0A1B6LSA0"/>
<evidence type="ECO:0000256" key="7">
    <source>
        <dbReference type="ARBA" id="ARBA00047899"/>
    </source>
</evidence>
<reference evidence="12" key="1">
    <citation type="submission" date="2015-11" db="EMBL/GenBank/DDBJ databases">
        <title>De novo transcriptome assembly of four potential Pierce s Disease insect vectors from Arizona vineyards.</title>
        <authorList>
            <person name="Tassone E.E."/>
        </authorList>
    </citation>
    <scope>NUCLEOTIDE SEQUENCE</scope>
</reference>
<evidence type="ECO:0000256" key="10">
    <source>
        <dbReference type="SAM" id="MobiDB-lite"/>
    </source>
</evidence>
<dbReference type="FunFam" id="1.10.510.10:FF:000571">
    <property type="entry name" value="Maternal embryonic leucine zipper kinase"/>
    <property type="match status" value="1"/>
</dbReference>
<dbReference type="EMBL" id="GEBQ01013451">
    <property type="protein sequence ID" value="JAT26526.1"/>
    <property type="molecule type" value="Transcribed_RNA"/>
</dbReference>
<keyword evidence="5" id="KW-0418">Kinase</keyword>
<evidence type="ECO:0000313" key="12">
    <source>
        <dbReference type="EMBL" id="JAT26526.1"/>
    </source>
</evidence>
<comment type="catalytic activity">
    <reaction evidence="8">
        <text>L-seryl-[protein] + ATP = O-phospho-L-seryl-[protein] + ADP + H(+)</text>
        <dbReference type="Rhea" id="RHEA:17989"/>
        <dbReference type="Rhea" id="RHEA-COMP:9863"/>
        <dbReference type="Rhea" id="RHEA-COMP:11604"/>
        <dbReference type="ChEBI" id="CHEBI:15378"/>
        <dbReference type="ChEBI" id="CHEBI:29999"/>
        <dbReference type="ChEBI" id="CHEBI:30616"/>
        <dbReference type="ChEBI" id="CHEBI:83421"/>
        <dbReference type="ChEBI" id="CHEBI:456216"/>
        <dbReference type="EC" id="2.7.11.1"/>
    </reaction>
</comment>
<evidence type="ECO:0000256" key="2">
    <source>
        <dbReference type="ARBA" id="ARBA00022527"/>
    </source>
</evidence>
<dbReference type="InterPro" id="IPR000719">
    <property type="entry name" value="Prot_kinase_dom"/>
</dbReference>
<evidence type="ECO:0000259" key="11">
    <source>
        <dbReference type="PROSITE" id="PS50011"/>
    </source>
</evidence>
<keyword evidence="4 9" id="KW-0547">Nucleotide-binding</keyword>
<evidence type="ECO:0000256" key="8">
    <source>
        <dbReference type="ARBA" id="ARBA00048679"/>
    </source>
</evidence>
<name>A0A1B6LSA0_9HEMI</name>
<feature type="region of interest" description="Disordered" evidence="10">
    <location>
        <begin position="347"/>
        <end position="385"/>
    </location>
</feature>
<dbReference type="PROSITE" id="PS00107">
    <property type="entry name" value="PROTEIN_KINASE_ATP"/>
    <property type="match status" value="1"/>
</dbReference>
<dbReference type="PANTHER" id="PTHR22983">
    <property type="entry name" value="PROTEIN KINASE RELATED"/>
    <property type="match status" value="1"/>
</dbReference>
<dbReference type="PROSITE" id="PS00108">
    <property type="entry name" value="PROTEIN_KINASE_ST"/>
    <property type="match status" value="1"/>
</dbReference>
<keyword evidence="2" id="KW-0723">Serine/threonine-protein kinase</keyword>